<reference evidence="1" key="1">
    <citation type="submission" date="2023-08" db="EMBL/GenBank/DDBJ databases">
        <title>Black Yeasts Isolated from many extreme environments.</title>
        <authorList>
            <person name="Coleine C."/>
            <person name="Stajich J.E."/>
            <person name="Selbmann L."/>
        </authorList>
    </citation>
    <scope>NUCLEOTIDE SEQUENCE</scope>
    <source>
        <strain evidence="1">CCFEE 5810</strain>
    </source>
</reference>
<dbReference type="AlphaFoldDB" id="A0AAN7VUG5"/>
<protein>
    <submittedName>
        <fullName evidence="1">Uncharacterized protein</fullName>
    </submittedName>
</protein>
<dbReference type="Proteomes" id="UP001310594">
    <property type="component" value="Unassembled WGS sequence"/>
</dbReference>
<evidence type="ECO:0000313" key="2">
    <source>
        <dbReference type="Proteomes" id="UP001310594"/>
    </source>
</evidence>
<proteinExistence type="predicted"/>
<evidence type="ECO:0000313" key="1">
    <source>
        <dbReference type="EMBL" id="KAK5693435.1"/>
    </source>
</evidence>
<gene>
    <name evidence="1" type="ORF">LTR97_010004</name>
</gene>
<name>A0AAN7VUG5_9PEZI</name>
<accession>A0AAN7VUG5</accession>
<sequence>MGRQQHLTRLALGRSAFQDVDDEGTAQIEREQDTAFQGTTSGYVQRYDSKGRPVNPGTDARNAEARRAYNSVYSIIGVVEKRETLRQASEKRALEEQCEERSTLLRAEDRCGCDIKSIAAVAEPMAVVWINNLTWRYQLGLYHHRRSFVHQIRATWFLAIQGGWQGANSALFAGAAAGQLHHLAQIASKKAMALIKGQSHKLHWTTLRKLRRLGRVLQYLEIVTSASLLYHENDPYLEVETQPVPSISFEWLLHQAYKARVSLLAWCCWDLVTTKTAGALQTSLGASATGFQALYNNQHPRDPNLDDHNYENLIVLGENHLGPQAAITYRSTALAQLPVKFLASCVDTMMFRLWTLPLDTFVLRAIAASYIAASLPMTTEAVAAAPRLSSAIQFWRPSTSSNSKSFASYASKIGLGLATQVALDLVIFGGLYGMVRFEGVRKFAWGPVRPAKDNRPFWRL</sequence>
<organism evidence="1 2">
    <name type="scientific">Elasticomyces elasticus</name>
    <dbReference type="NCBI Taxonomy" id="574655"/>
    <lineage>
        <taxon>Eukaryota</taxon>
        <taxon>Fungi</taxon>
        <taxon>Dikarya</taxon>
        <taxon>Ascomycota</taxon>
        <taxon>Pezizomycotina</taxon>
        <taxon>Dothideomycetes</taxon>
        <taxon>Dothideomycetidae</taxon>
        <taxon>Mycosphaerellales</taxon>
        <taxon>Teratosphaeriaceae</taxon>
        <taxon>Elasticomyces</taxon>
    </lineage>
</organism>
<comment type="caution">
    <text evidence="1">The sequence shown here is derived from an EMBL/GenBank/DDBJ whole genome shotgun (WGS) entry which is preliminary data.</text>
</comment>
<dbReference type="EMBL" id="JAVRQU010000017">
    <property type="protein sequence ID" value="KAK5693435.1"/>
    <property type="molecule type" value="Genomic_DNA"/>
</dbReference>